<evidence type="ECO:0000256" key="1">
    <source>
        <dbReference type="ARBA" id="ARBA00004141"/>
    </source>
</evidence>
<dbReference type="AlphaFoldDB" id="A0A1G7KMM0"/>
<feature type="transmembrane region" description="Helical" evidence="6">
    <location>
        <begin position="72"/>
        <end position="93"/>
    </location>
</feature>
<keyword evidence="9" id="KW-1185">Reference proteome</keyword>
<feature type="transmembrane region" description="Helical" evidence="6">
    <location>
        <begin position="195"/>
        <end position="215"/>
    </location>
</feature>
<evidence type="ECO:0000256" key="4">
    <source>
        <dbReference type="ARBA" id="ARBA00022989"/>
    </source>
</evidence>
<evidence type="ECO:0000313" key="9">
    <source>
        <dbReference type="Proteomes" id="UP000199623"/>
    </source>
</evidence>
<gene>
    <name evidence="8" type="ORF">SAMN05216553_101356</name>
</gene>
<dbReference type="EMBL" id="FNCC01000001">
    <property type="protein sequence ID" value="SDF38019.1"/>
    <property type="molecule type" value="Genomic_DNA"/>
</dbReference>
<feature type="transmembrane region" description="Helical" evidence="6">
    <location>
        <begin position="130"/>
        <end position="149"/>
    </location>
</feature>
<dbReference type="STRING" id="200378.SAMN05216553_101356"/>
<feature type="transmembrane region" description="Helical" evidence="6">
    <location>
        <begin position="48"/>
        <end position="66"/>
    </location>
</feature>
<dbReference type="Proteomes" id="UP000199623">
    <property type="component" value="Unassembled WGS sequence"/>
</dbReference>
<evidence type="ECO:0000256" key="2">
    <source>
        <dbReference type="ARBA" id="ARBA00007362"/>
    </source>
</evidence>
<feature type="transmembrane region" description="Helical" evidence="6">
    <location>
        <begin position="18"/>
        <end position="36"/>
    </location>
</feature>
<comment type="subcellular location">
    <subcellularLocation>
        <location evidence="1">Membrane</location>
        <topology evidence="1">Multi-pass membrane protein</topology>
    </subcellularLocation>
</comment>
<evidence type="ECO:0000256" key="3">
    <source>
        <dbReference type="ARBA" id="ARBA00022692"/>
    </source>
</evidence>
<sequence>MWGAFSALPTTLYDYPDPMVYVVWSLTMLIPAWFSLRGKKFDRSRTAAGYGLAIGLTGAGGQLLLFKALTIGPAYVIFPIVALSPAITVLMAFGLLRERLGALSWAGVVLALAAIVLFSVSTDTSESNGWLYLLLAVLICVAWGVQAFFMRKAALAGVDDASTFGWMTISGLVLIPVALLMMGGLPLDFPWQAPALTAGTQVLNAVGALFLVMAMSRGKASIVAPVTNALAPVLTIVLSLAVFGARPSVFQVAGIVLALAGSTLMVYRAEKSGEAELVGAAR</sequence>
<dbReference type="SUPFAM" id="SSF103481">
    <property type="entry name" value="Multidrug resistance efflux transporter EmrE"/>
    <property type="match status" value="2"/>
</dbReference>
<keyword evidence="3 6" id="KW-0812">Transmembrane</keyword>
<dbReference type="Gene3D" id="1.10.3730.20">
    <property type="match status" value="2"/>
</dbReference>
<evidence type="ECO:0000259" key="7">
    <source>
        <dbReference type="Pfam" id="PF00892"/>
    </source>
</evidence>
<protein>
    <submittedName>
        <fullName evidence="8">Uncharacterized membrane protein</fullName>
    </submittedName>
</protein>
<evidence type="ECO:0000313" key="8">
    <source>
        <dbReference type="EMBL" id="SDF38019.1"/>
    </source>
</evidence>
<dbReference type="RefSeq" id="WP_245743442.1">
    <property type="nucleotide sequence ID" value="NZ_FNCC01000001.1"/>
</dbReference>
<keyword evidence="4 6" id="KW-1133">Transmembrane helix</keyword>
<evidence type="ECO:0000256" key="6">
    <source>
        <dbReference type="SAM" id="Phobius"/>
    </source>
</evidence>
<dbReference type="PANTHER" id="PTHR32322:SF2">
    <property type="entry name" value="EAMA DOMAIN-CONTAINING PROTEIN"/>
    <property type="match status" value="1"/>
</dbReference>
<proteinExistence type="inferred from homology"/>
<comment type="similarity">
    <text evidence="2">Belongs to the EamA transporter family.</text>
</comment>
<feature type="domain" description="EamA" evidence="7">
    <location>
        <begin position="132"/>
        <end position="266"/>
    </location>
</feature>
<dbReference type="Pfam" id="PF00892">
    <property type="entry name" value="EamA"/>
    <property type="match status" value="2"/>
</dbReference>
<reference evidence="9" key="1">
    <citation type="submission" date="2016-10" db="EMBL/GenBank/DDBJ databases">
        <authorList>
            <person name="Varghese N."/>
            <person name="Submissions S."/>
        </authorList>
    </citation>
    <scope>NUCLEOTIDE SEQUENCE [LARGE SCALE GENOMIC DNA]</scope>
    <source>
        <strain evidence="9">CGMCC 4.3506</strain>
    </source>
</reference>
<feature type="transmembrane region" description="Helical" evidence="6">
    <location>
        <begin position="222"/>
        <end position="243"/>
    </location>
</feature>
<name>A0A1G7KMM0_9PSEU</name>
<feature type="transmembrane region" description="Helical" evidence="6">
    <location>
        <begin position="249"/>
        <end position="267"/>
    </location>
</feature>
<organism evidence="8 9">
    <name type="scientific">Lentzea fradiae</name>
    <dbReference type="NCBI Taxonomy" id="200378"/>
    <lineage>
        <taxon>Bacteria</taxon>
        <taxon>Bacillati</taxon>
        <taxon>Actinomycetota</taxon>
        <taxon>Actinomycetes</taxon>
        <taxon>Pseudonocardiales</taxon>
        <taxon>Pseudonocardiaceae</taxon>
        <taxon>Lentzea</taxon>
    </lineage>
</organism>
<dbReference type="InterPro" id="IPR050638">
    <property type="entry name" value="AA-Vitamin_Transporters"/>
</dbReference>
<dbReference type="InterPro" id="IPR000620">
    <property type="entry name" value="EamA_dom"/>
</dbReference>
<keyword evidence="5 6" id="KW-0472">Membrane</keyword>
<feature type="transmembrane region" description="Helical" evidence="6">
    <location>
        <begin position="100"/>
        <end position="118"/>
    </location>
</feature>
<feature type="transmembrane region" description="Helical" evidence="6">
    <location>
        <begin position="161"/>
        <end position="183"/>
    </location>
</feature>
<feature type="domain" description="EamA" evidence="7">
    <location>
        <begin position="2"/>
        <end position="119"/>
    </location>
</feature>
<dbReference type="PANTHER" id="PTHR32322">
    <property type="entry name" value="INNER MEMBRANE TRANSPORTER"/>
    <property type="match status" value="1"/>
</dbReference>
<evidence type="ECO:0000256" key="5">
    <source>
        <dbReference type="ARBA" id="ARBA00023136"/>
    </source>
</evidence>
<dbReference type="GO" id="GO:0016020">
    <property type="term" value="C:membrane"/>
    <property type="evidence" value="ECO:0007669"/>
    <property type="project" value="UniProtKB-SubCell"/>
</dbReference>
<accession>A0A1G7KMM0</accession>
<dbReference type="InterPro" id="IPR037185">
    <property type="entry name" value="EmrE-like"/>
</dbReference>